<evidence type="ECO:0000313" key="2">
    <source>
        <dbReference type="Proteomes" id="UP000054323"/>
    </source>
</evidence>
<gene>
    <name evidence="1" type="ORF">XD82_0725</name>
</gene>
<accession>A0A117LQR6</accession>
<sequence length="23" mass="2465">FRLVPVFLCLHLVLAAALVTGLV</sequence>
<reference evidence="2" key="1">
    <citation type="journal article" date="2015" name="MBio">
        <title>Genome-Resolved Metagenomic Analysis Reveals Roles for Candidate Phyla and Other Microbial Community Members in Biogeochemical Transformations in Oil Reservoirs.</title>
        <authorList>
            <person name="Hu P."/>
            <person name="Tom L."/>
            <person name="Singh A."/>
            <person name="Thomas B.C."/>
            <person name="Baker B.J."/>
            <person name="Piceno Y.M."/>
            <person name="Andersen G.L."/>
            <person name="Banfield J.F."/>
        </authorList>
    </citation>
    <scope>NUCLEOTIDE SEQUENCE [LARGE SCALE GENOMIC DNA]</scope>
</reference>
<comment type="caution">
    <text evidence="1">The sequence shown here is derived from an EMBL/GenBank/DDBJ whole genome shotgun (WGS) entry which is preliminary data.</text>
</comment>
<feature type="non-terminal residue" evidence="1">
    <location>
        <position position="1"/>
    </location>
</feature>
<dbReference type="Proteomes" id="UP000054323">
    <property type="component" value="Unassembled WGS sequence"/>
</dbReference>
<proteinExistence type="predicted"/>
<dbReference type="AlphaFoldDB" id="A0A117LQR6"/>
<organism evidence="1 2">
    <name type="scientific">Methanoculleus marisnigri</name>
    <dbReference type="NCBI Taxonomy" id="2198"/>
    <lineage>
        <taxon>Archaea</taxon>
        <taxon>Methanobacteriati</taxon>
        <taxon>Methanobacteriota</taxon>
        <taxon>Stenosarchaea group</taxon>
        <taxon>Methanomicrobia</taxon>
        <taxon>Methanomicrobiales</taxon>
        <taxon>Methanomicrobiaceae</taxon>
        <taxon>Methanoculleus</taxon>
    </lineage>
</organism>
<protein>
    <submittedName>
        <fullName evidence="1">Uncharacterized protein</fullName>
    </submittedName>
</protein>
<name>A0A117LQR6_9EURY</name>
<dbReference type="EMBL" id="LGGD01000071">
    <property type="protein sequence ID" value="KUK62306.1"/>
    <property type="molecule type" value="Genomic_DNA"/>
</dbReference>
<evidence type="ECO:0000313" key="1">
    <source>
        <dbReference type="EMBL" id="KUK62306.1"/>
    </source>
</evidence>